<name>A0ABX6T6G8_9SPHN</name>
<evidence type="ECO:0008006" key="3">
    <source>
        <dbReference type="Google" id="ProtNLM"/>
    </source>
</evidence>
<dbReference type="EMBL" id="CP060782">
    <property type="protein sequence ID" value="QNP45245.1"/>
    <property type="molecule type" value="Genomic_DNA"/>
</dbReference>
<organism evidence="1 2">
    <name type="scientific">Sphingomonas sediminicola</name>
    <dbReference type="NCBI Taxonomy" id="386874"/>
    <lineage>
        <taxon>Bacteria</taxon>
        <taxon>Pseudomonadati</taxon>
        <taxon>Pseudomonadota</taxon>
        <taxon>Alphaproteobacteria</taxon>
        <taxon>Sphingomonadales</taxon>
        <taxon>Sphingomonadaceae</taxon>
        <taxon>Sphingomonas</taxon>
    </lineage>
</organism>
<reference evidence="1 2" key="1">
    <citation type="submission" date="2020-08" db="EMBL/GenBank/DDBJ databases">
        <title>Genome sequence of Sphingomonas sediminicola KACC 15039T.</title>
        <authorList>
            <person name="Hyun D.-W."/>
            <person name="Bae J.-W."/>
        </authorList>
    </citation>
    <scope>NUCLEOTIDE SEQUENCE [LARGE SCALE GENOMIC DNA]</scope>
    <source>
        <strain evidence="1 2">KACC 15039</strain>
    </source>
</reference>
<gene>
    <name evidence="1" type="ORF">H9L14_11450</name>
</gene>
<accession>A0ABX6T6G8</accession>
<dbReference type="Proteomes" id="UP000516105">
    <property type="component" value="Chromosome"/>
</dbReference>
<dbReference type="RefSeq" id="WP_187708201.1">
    <property type="nucleotide sequence ID" value="NZ_CP060782.1"/>
</dbReference>
<sequence>MQGWRPPLRGKVHGTLDGCLYDMHAFSIRDCRGCFIERVRLRGPDLPRMGEDLMVAIETVQAFGSVAWSDHGECGIAFDQPLPLETEELLQGKVRLGRGLPLDIQAVFDKWVLGSGR</sequence>
<protein>
    <recommendedName>
        <fullName evidence="3">PilZ domain-containing protein</fullName>
    </recommendedName>
</protein>
<proteinExistence type="predicted"/>
<keyword evidence="2" id="KW-1185">Reference proteome</keyword>
<evidence type="ECO:0000313" key="2">
    <source>
        <dbReference type="Proteomes" id="UP000516105"/>
    </source>
</evidence>
<evidence type="ECO:0000313" key="1">
    <source>
        <dbReference type="EMBL" id="QNP45245.1"/>
    </source>
</evidence>